<proteinExistence type="predicted"/>
<keyword evidence="3" id="KW-1185">Reference proteome</keyword>
<keyword evidence="1" id="KW-1133">Transmembrane helix</keyword>
<evidence type="ECO:0000256" key="1">
    <source>
        <dbReference type="SAM" id="Phobius"/>
    </source>
</evidence>
<keyword evidence="1" id="KW-0812">Transmembrane</keyword>
<dbReference type="AlphaFoldDB" id="A0A2G2YH77"/>
<evidence type="ECO:0000313" key="3">
    <source>
        <dbReference type="Proteomes" id="UP000222542"/>
    </source>
</evidence>
<dbReference type="Gramene" id="PHT69108">
    <property type="protein sequence ID" value="PHT69108"/>
    <property type="gene ID" value="T459_28595"/>
</dbReference>
<comment type="caution">
    <text evidence="2">The sequence shown here is derived from an EMBL/GenBank/DDBJ whole genome shotgun (WGS) entry which is preliminary data.</text>
</comment>
<gene>
    <name evidence="2" type="ORF">T459_28595</name>
</gene>
<dbReference type="Proteomes" id="UP000222542">
    <property type="component" value="Unassembled WGS sequence"/>
</dbReference>
<evidence type="ECO:0000313" key="2">
    <source>
        <dbReference type="EMBL" id="PHT69108.1"/>
    </source>
</evidence>
<feature type="transmembrane region" description="Helical" evidence="1">
    <location>
        <begin position="170"/>
        <end position="192"/>
    </location>
</feature>
<reference evidence="2 3" key="2">
    <citation type="journal article" date="2017" name="Genome Biol.">
        <title>New reference genome sequences of hot pepper reveal the massive evolution of plant disease-resistance genes by retroduplication.</title>
        <authorList>
            <person name="Kim S."/>
            <person name="Park J."/>
            <person name="Yeom S.I."/>
            <person name="Kim Y.M."/>
            <person name="Seo E."/>
            <person name="Kim K.T."/>
            <person name="Kim M.S."/>
            <person name="Lee J.M."/>
            <person name="Cheong K."/>
            <person name="Shin H.S."/>
            <person name="Kim S.B."/>
            <person name="Han K."/>
            <person name="Lee J."/>
            <person name="Park M."/>
            <person name="Lee H.A."/>
            <person name="Lee H.Y."/>
            <person name="Lee Y."/>
            <person name="Oh S."/>
            <person name="Lee J.H."/>
            <person name="Choi E."/>
            <person name="Choi E."/>
            <person name="Lee S.E."/>
            <person name="Jeon J."/>
            <person name="Kim H."/>
            <person name="Choi G."/>
            <person name="Song H."/>
            <person name="Lee J."/>
            <person name="Lee S.C."/>
            <person name="Kwon J.K."/>
            <person name="Lee H.Y."/>
            <person name="Koo N."/>
            <person name="Hong Y."/>
            <person name="Kim R.W."/>
            <person name="Kang W.H."/>
            <person name="Huh J.H."/>
            <person name="Kang B.C."/>
            <person name="Yang T.J."/>
            <person name="Lee Y.H."/>
            <person name="Bennetzen J.L."/>
            <person name="Choi D."/>
        </authorList>
    </citation>
    <scope>NUCLEOTIDE SEQUENCE [LARGE SCALE GENOMIC DNA]</scope>
    <source>
        <strain evidence="3">cv. CM334</strain>
    </source>
</reference>
<reference evidence="2 3" key="1">
    <citation type="journal article" date="2014" name="Nat. Genet.">
        <title>Genome sequence of the hot pepper provides insights into the evolution of pungency in Capsicum species.</title>
        <authorList>
            <person name="Kim S."/>
            <person name="Park M."/>
            <person name="Yeom S.I."/>
            <person name="Kim Y.M."/>
            <person name="Lee J.M."/>
            <person name="Lee H.A."/>
            <person name="Seo E."/>
            <person name="Choi J."/>
            <person name="Cheong K."/>
            <person name="Kim K.T."/>
            <person name="Jung K."/>
            <person name="Lee G.W."/>
            <person name="Oh S.K."/>
            <person name="Bae C."/>
            <person name="Kim S.B."/>
            <person name="Lee H.Y."/>
            <person name="Kim S.Y."/>
            <person name="Kim M.S."/>
            <person name="Kang B.C."/>
            <person name="Jo Y.D."/>
            <person name="Yang H.B."/>
            <person name="Jeong H.J."/>
            <person name="Kang W.H."/>
            <person name="Kwon J.K."/>
            <person name="Shin C."/>
            <person name="Lim J.Y."/>
            <person name="Park J.H."/>
            <person name="Huh J.H."/>
            <person name="Kim J.S."/>
            <person name="Kim B.D."/>
            <person name="Cohen O."/>
            <person name="Paran I."/>
            <person name="Suh M.C."/>
            <person name="Lee S.B."/>
            <person name="Kim Y.K."/>
            <person name="Shin Y."/>
            <person name="Noh S.J."/>
            <person name="Park J."/>
            <person name="Seo Y.S."/>
            <person name="Kwon S.Y."/>
            <person name="Kim H.A."/>
            <person name="Park J.M."/>
            <person name="Kim H.J."/>
            <person name="Choi S.B."/>
            <person name="Bosland P.W."/>
            <person name="Reeves G."/>
            <person name="Jo S.H."/>
            <person name="Lee B.W."/>
            <person name="Cho H.T."/>
            <person name="Choi H.S."/>
            <person name="Lee M.S."/>
            <person name="Yu Y."/>
            <person name="Do Choi Y."/>
            <person name="Park B.S."/>
            <person name="van Deynze A."/>
            <person name="Ashrafi H."/>
            <person name="Hill T."/>
            <person name="Kim W.T."/>
            <person name="Pai H.S."/>
            <person name="Ahn H.K."/>
            <person name="Yeam I."/>
            <person name="Giovannoni J.J."/>
            <person name="Rose J.K."/>
            <person name="Sorensen I."/>
            <person name="Lee S.J."/>
            <person name="Kim R.W."/>
            <person name="Choi I.Y."/>
            <person name="Choi B.S."/>
            <person name="Lim J.S."/>
            <person name="Lee Y.H."/>
            <person name="Choi D."/>
        </authorList>
    </citation>
    <scope>NUCLEOTIDE SEQUENCE [LARGE SCALE GENOMIC DNA]</scope>
    <source>
        <strain evidence="3">cv. CM334</strain>
    </source>
</reference>
<sequence length="218" mass="23543">MGFLEVVGVKGCFTAMGCLDGMDRLIDMVYIRGMGHLITMDDIDCLGAIDQMSIIGRQLRRHGLNEQYMLFDWLRHSEKHRPMCHLGAFNGLCLLGIEGNIVRLGAIGRLVDMDEMSSMDHLEVIGGLGSMGQISVMGRCTSWQPSIGMGHFVIVVDLCLFDVVDGVGCLGIMSGMGCLVGRMIIIGCTGLLKGMGRLVIMRQLGGMGYFGALCGTDA</sequence>
<protein>
    <submittedName>
        <fullName evidence="2">Uncharacterized protein</fullName>
    </submittedName>
</protein>
<accession>A0A2G2YH77</accession>
<dbReference type="EMBL" id="AYRZ02000011">
    <property type="protein sequence ID" value="PHT69108.1"/>
    <property type="molecule type" value="Genomic_DNA"/>
</dbReference>
<name>A0A2G2YH77_CAPAN</name>
<keyword evidence="1" id="KW-0472">Membrane</keyword>
<organism evidence="2 3">
    <name type="scientific">Capsicum annuum</name>
    <name type="common">Capsicum pepper</name>
    <dbReference type="NCBI Taxonomy" id="4072"/>
    <lineage>
        <taxon>Eukaryota</taxon>
        <taxon>Viridiplantae</taxon>
        <taxon>Streptophyta</taxon>
        <taxon>Embryophyta</taxon>
        <taxon>Tracheophyta</taxon>
        <taxon>Spermatophyta</taxon>
        <taxon>Magnoliopsida</taxon>
        <taxon>eudicotyledons</taxon>
        <taxon>Gunneridae</taxon>
        <taxon>Pentapetalae</taxon>
        <taxon>asterids</taxon>
        <taxon>lamiids</taxon>
        <taxon>Solanales</taxon>
        <taxon>Solanaceae</taxon>
        <taxon>Solanoideae</taxon>
        <taxon>Capsiceae</taxon>
        <taxon>Capsicum</taxon>
    </lineage>
</organism>